<dbReference type="AlphaFoldDB" id="A0A0R1P0C9"/>
<dbReference type="PATRIC" id="fig|1423766.4.peg.2259"/>
<keyword evidence="2" id="KW-0732">Signal</keyword>
<gene>
    <name evidence="3" type="ORF">FC98_GL002175</name>
</gene>
<feature type="region of interest" description="Disordered" evidence="1">
    <location>
        <begin position="23"/>
        <end position="67"/>
    </location>
</feature>
<evidence type="ECO:0000313" key="4">
    <source>
        <dbReference type="Proteomes" id="UP000051439"/>
    </source>
</evidence>
<reference evidence="3 4" key="1">
    <citation type="journal article" date="2015" name="Genome Announc.">
        <title>Expanding the biotechnology potential of lactobacilli through comparative genomics of 213 strains and associated genera.</title>
        <authorList>
            <person name="Sun Z."/>
            <person name="Harris H.M."/>
            <person name="McCann A."/>
            <person name="Guo C."/>
            <person name="Argimon S."/>
            <person name="Zhang W."/>
            <person name="Yang X."/>
            <person name="Jeffery I.B."/>
            <person name="Cooney J.C."/>
            <person name="Kagawa T.F."/>
            <person name="Liu W."/>
            <person name="Song Y."/>
            <person name="Salvetti E."/>
            <person name="Wrobel A."/>
            <person name="Rasinkangas P."/>
            <person name="Parkhill J."/>
            <person name="Rea M.C."/>
            <person name="O'Sullivan O."/>
            <person name="Ritari J."/>
            <person name="Douillard F.P."/>
            <person name="Paul Ross R."/>
            <person name="Yang R."/>
            <person name="Briner A.E."/>
            <person name="Felis G.E."/>
            <person name="de Vos W.M."/>
            <person name="Barrangou R."/>
            <person name="Klaenhammer T.R."/>
            <person name="Caufield P.W."/>
            <person name="Cui Y."/>
            <person name="Zhang H."/>
            <person name="O'Toole P.W."/>
        </authorList>
    </citation>
    <scope>NUCLEOTIDE SEQUENCE [LARGE SCALE GENOMIC DNA]</scope>
    <source>
        <strain evidence="3 4">DSM 19906</strain>
    </source>
</reference>
<keyword evidence="4" id="KW-1185">Reference proteome</keyword>
<feature type="signal peptide" evidence="2">
    <location>
        <begin position="1"/>
        <end position="19"/>
    </location>
</feature>
<evidence type="ECO:0000256" key="1">
    <source>
        <dbReference type="SAM" id="MobiDB-lite"/>
    </source>
</evidence>
<feature type="chain" id="PRO_5039508306" description="Lipoprotein" evidence="2">
    <location>
        <begin position="20"/>
        <end position="166"/>
    </location>
</feature>
<dbReference type="EMBL" id="AZEB01000005">
    <property type="protein sequence ID" value="KRL22579.1"/>
    <property type="molecule type" value="Genomic_DNA"/>
</dbReference>
<protein>
    <recommendedName>
        <fullName evidence="5">Lipoprotein</fullName>
    </recommendedName>
</protein>
<comment type="caution">
    <text evidence="3">The sequence shown here is derived from an EMBL/GenBank/DDBJ whole genome shotgun (WGS) entry which is preliminary data.</text>
</comment>
<evidence type="ECO:0000256" key="2">
    <source>
        <dbReference type="SAM" id="SignalP"/>
    </source>
</evidence>
<organism evidence="3 4">
    <name type="scientific">Lentilactobacillus kisonensis DSM 19906 = JCM 15041</name>
    <dbReference type="NCBI Taxonomy" id="1423766"/>
    <lineage>
        <taxon>Bacteria</taxon>
        <taxon>Bacillati</taxon>
        <taxon>Bacillota</taxon>
        <taxon>Bacilli</taxon>
        <taxon>Lactobacillales</taxon>
        <taxon>Lactobacillaceae</taxon>
        <taxon>Lentilactobacillus</taxon>
    </lineage>
</organism>
<feature type="compositionally biased region" description="Low complexity" evidence="1">
    <location>
        <begin position="23"/>
        <end position="60"/>
    </location>
</feature>
<sequence length="166" mass="18680">MKKSLVTMVAILVVPLALAGCSTQSNNQDTSKSSSSSNSQTAAESDSQSSSVTTANNSNSPRALKVQYQDESFTTTLDHEYYEEHLYKYVPGSVDRNKTYSWDSKNVSSQTKVHVDKRAIATFKDEDDHEAEHETFFRIKIGNHANQKYWVSDDALQDDHENDFDD</sequence>
<dbReference type="RefSeq" id="WP_008856058.1">
    <property type="nucleotide sequence ID" value="NZ_AZEB01000005.1"/>
</dbReference>
<dbReference type="Proteomes" id="UP000051439">
    <property type="component" value="Unassembled WGS sequence"/>
</dbReference>
<proteinExistence type="predicted"/>
<name>A0A0R1P0C9_9LACO</name>
<evidence type="ECO:0000313" key="3">
    <source>
        <dbReference type="EMBL" id="KRL22579.1"/>
    </source>
</evidence>
<evidence type="ECO:0008006" key="5">
    <source>
        <dbReference type="Google" id="ProtNLM"/>
    </source>
</evidence>
<dbReference type="PROSITE" id="PS51257">
    <property type="entry name" value="PROKAR_LIPOPROTEIN"/>
    <property type="match status" value="1"/>
</dbReference>
<accession>A0A0R1P0C9</accession>